<dbReference type="Gene3D" id="1.20.1280.50">
    <property type="match status" value="1"/>
</dbReference>
<name>A0A8J9ZFJ1_BRALA</name>
<keyword evidence="3" id="KW-1185">Reference proteome</keyword>
<dbReference type="Pfam" id="PF12937">
    <property type="entry name" value="F-box-like"/>
    <property type="match status" value="1"/>
</dbReference>
<dbReference type="SUPFAM" id="SSF81383">
    <property type="entry name" value="F-box domain"/>
    <property type="match status" value="1"/>
</dbReference>
<gene>
    <name evidence="2" type="primary">Hypp1226</name>
    <name evidence="2" type="ORF">BLAG_LOCUS13371</name>
</gene>
<accession>A0A8J9ZFJ1</accession>
<dbReference type="PANTHER" id="PTHR20872">
    <property type="match status" value="1"/>
</dbReference>
<dbReference type="PANTHER" id="PTHR20872:SF1">
    <property type="entry name" value="F-BOX DOMAIN-CONTAINING PROTEIN"/>
    <property type="match status" value="1"/>
</dbReference>
<dbReference type="EMBL" id="OV696687">
    <property type="protein sequence ID" value="CAH1253694.1"/>
    <property type="molecule type" value="Genomic_DNA"/>
</dbReference>
<dbReference type="InterPro" id="IPR032675">
    <property type="entry name" value="LRR_dom_sf"/>
</dbReference>
<protein>
    <submittedName>
        <fullName evidence="2">Hypp1226 protein</fullName>
    </submittedName>
</protein>
<dbReference type="OrthoDB" id="9974792at2759"/>
<dbReference type="InterPro" id="IPR036047">
    <property type="entry name" value="F-box-like_dom_sf"/>
</dbReference>
<dbReference type="Gene3D" id="3.80.10.10">
    <property type="entry name" value="Ribonuclease Inhibitor"/>
    <property type="match status" value="1"/>
</dbReference>
<proteinExistence type="predicted"/>
<dbReference type="Proteomes" id="UP000838412">
    <property type="component" value="Chromosome 2"/>
</dbReference>
<evidence type="ECO:0000313" key="3">
    <source>
        <dbReference type="Proteomes" id="UP000838412"/>
    </source>
</evidence>
<evidence type="ECO:0000313" key="2">
    <source>
        <dbReference type="EMBL" id="CAH1253694.1"/>
    </source>
</evidence>
<dbReference type="FunFam" id="1.20.1280.50:FF:000023">
    <property type="entry name" value="F-box/LRR-repeat protein 4"/>
    <property type="match status" value="1"/>
</dbReference>
<dbReference type="AlphaFoldDB" id="A0A8J9ZFJ1"/>
<sequence length="427" mass="49386">MSDVSSLWTGLPDIALLEVFSYLATPQDRWKASLVCKHWSRFFSHPKIWEDVELNSDRSDDLTVASIRRFGVHFRRVKVHNSTFFFGVRDILREIAQRCEKVEVFILEPTFRTHEPIYLGIMAELMVTFNKLRNLREVRLPFLQTTGTDSYNPLKSIGTNSAQTLTVLDVTEFTRYPRPLSTIIKLKHIRSLGISYQNLTEDILLAMKEHRTLRDLTIVRSHAKPLSGNGTTLPGSIWQDLLYEMPDLKVHLVLTEEAPLSCPKGIPAISYAVADHNNPNSVQLNRLVSKLILTYSETLQNFVIKADNSFYWDLQLAQLARRCSNMRVVIVDGTVTLESLVQACRQWDKLELLYVKQSKITSNGENMCQVDKDQPQLEELSRILGYPWRPLEDEEFFQKTKKFLRKTMTTAVLRRAPPKVYDKGYRY</sequence>
<dbReference type="InterPro" id="IPR001810">
    <property type="entry name" value="F-box_dom"/>
</dbReference>
<feature type="domain" description="F-box" evidence="1">
    <location>
        <begin position="5"/>
        <end position="52"/>
    </location>
</feature>
<reference evidence="2" key="1">
    <citation type="submission" date="2022-01" db="EMBL/GenBank/DDBJ databases">
        <authorList>
            <person name="Braso-Vives M."/>
        </authorList>
    </citation>
    <scope>NUCLEOTIDE SEQUENCE</scope>
</reference>
<dbReference type="SUPFAM" id="SSF52047">
    <property type="entry name" value="RNI-like"/>
    <property type="match status" value="1"/>
</dbReference>
<organism evidence="2 3">
    <name type="scientific">Branchiostoma lanceolatum</name>
    <name type="common">Common lancelet</name>
    <name type="synonym">Amphioxus lanceolatum</name>
    <dbReference type="NCBI Taxonomy" id="7740"/>
    <lineage>
        <taxon>Eukaryota</taxon>
        <taxon>Metazoa</taxon>
        <taxon>Chordata</taxon>
        <taxon>Cephalochordata</taxon>
        <taxon>Leptocardii</taxon>
        <taxon>Amphioxiformes</taxon>
        <taxon>Branchiostomatidae</taxon>
        <taxon>Branchiostoma</taxon>
    </lineage>
</organism>
<evidence type="ECO:0000259" key="1">
    <source>
        <dbReference type="PROSITE" id="PS50181"/>
    </source>
</evidence>
<dbReference type="PROSITE" id="PS50181">
    <property type="entry name" value="FBOX"/>
    <property type="match status" value="1"/>
</dbReference>